<dbReference type="Pfam" id="PF10833">
    <property type="entry name" value="DUF2572"/>
    <property type="match status" value="1"/>
</dbReference>
<organism evidence="2 3">
    <name type="scientific">Actinobacillus equuli</name>
    <dbReference type="NCBI Taxonomy" id="718"/>
    <lineage>
        <taxon>Bacteria</taxon>
        <taxon>Pseudomonadati</taxon>
        <taxon>Pseudomonadota</taxon>
        <taxon>Gammaproteobacteria</taxon>
        <taxon>Pasteurellales</taxon>
        <taxon>Pasteurellaceae</taxon>
        <taxon>Actinobacillus</taxon>
    </lineage>
</organism>
<protein>
    <submittedName>
        <fullName evidence="2">Protein of uncharacterized function (DUF2572)</fullName>
    </submittedName>
</protein>
<proteinExistence type="predicted"/>
<accession>A0AAX3FJ52</accession>
<evidence type="ECO:0000313" key="2">
    <source>
        <dbReference type="EMBL" id="VEE90693.1"/>
    </source>
</evidence>
<dbReference type="GeneID" id="92743551"/>
<dbReference type="EMBL" id="LR134310">
    <property type="protein sequence ID" value="VEE90693.1"/>
    <property type="molecule type" value="Genomic_DNA"/>
</dbReference>
<feature type="transmembrane region" description="Helical" evidence="1">
    <location>
        <begin position="6"/>
        <end position="28"/>
    </location>
</feature>
<gene>
    <name evidence="2" type="ORF">NCTC8529_00937</name>
</gene>
<keyword evidence="1" id="KW-1133">Transmembrane helix</keyword>
<dbReference type="AlphaFoldDB" id="A0AAX3FJ52"/>
<sequence>MEKHTLNSSILIVSLITISVVISIILLTKEKFIQSEIKTQSYQYNYLSERLSILEKLNKQHLNCKQIKDTPPINTLNTQVAEVKVATKKQKYSFYCIKKSLFIGKRPTKEKYIHFSRLADVLNLANTEISEITHLNELPVTSEQDPKIILVKGDINETLNQDFYGIIITSHHFDIKGTAKIYGILYSSYDNNREERNITFKKSVILNLENKYAYWEELPSSRNMLNNE</sequence>
<keyword evidence="1" id="KW-0472">Membrane</keyword>
<name>A0AAX3FJ52_ACTEU</name>
<reference evidence="2 3" key="1">
    <citation type="submission" date="2018-12" db="EMBL/GenBank/DDBJ databases">
        <authorList>
            <consortium name="Pathogen Informatics"/>
        </authorList>
    </citation>
    <scope>NUCLEOTIDE SEQUENCE [LARGE SCALE GENOMIC DNA]</scope>
    <source>
        <strain evidence="2 3">NCTC8529</strain>
    </source>
</reference>
<evidence type="ECO:0000313" key="3">
    <source>
        <dbReference type="Proteomes" id="UP000268529"/>
    </source>
</evidence>
<dbReference type="Proteomes" id="UP000268529">
    <property type="component" value="Chromosome"/>
</dbReference>
<dbReference type="RefSeq" id="WP_039198087.1">
    <property type="nucleotide sequence ID" value="NZ_LR134310.1"/>
</dbReference>
<keyword evidence="1" id="KW-0812">Transmembrane</keyword>
<evidence type="ECO:0000256" key="1">
    <source>
        <dbReference type="SAM" id="Phobius"/>
    </source>
</evidence>
<dbReference type="InterPro" id="IPR022543">
    <property type="entry name" value="DUF2572"/>
</dbReference>